<dbReference type="Proteomes" id="UP000326865">
    <property type="component" value="Unassembled WGS sequence"/>
</dbReference>
<evidence type="ECO:0000256" key="1">
    <source>
        <dbReference type="SAM" id="MobiDB-lite"/>
    </source>
</evidence>
<evidence type="ECO:0008006" key="4">
    <source>
        <dbReference type="Google" id="ProtNLM"/>
    </source>
</evidence>
<dbReference type="RefSeq" id="WP_152134347.1">
    <property type="nucleotide sequence ID" value="NZ_QKKZ01000008.1"/>
</dbReference>
<feature type="region of interest" description="Disordered" evidence="1">
    <location>
        <begin position="307"/>
        <end position="338"/>
    </location>
</feature>
<organism evidence="2 3">
    <name type="scientific">Halosegnis rubeus</name>
    <dbReference type="NCBI Taxonomy" id="2212850"/>
    <lineage>
        <taxon>Archaea</taxon>
        <taxon>Methanobacteriati</taxon>
        <taxon>Methanobacteriota</taxon>
        <taxon>Stenosarchaea group</taxon>
        <taxon>Halobacteria</taxon>
        <taxon>Halobacteriales</taxon>
        <taxon>Natronomonadaceae</taxon>
        <taxon>Halosegnis</taxon>
    </lineage>
</organism>
<dbReference type="Gene3D" id="3.20.20.120">
    <property type="entry name" value="Enolase-like C-terminal domain"/>
    <property type="match status" value="1"/>
</dbReference>
<evidence type="ECO:0000313" key="3">
    <source>
        <dbReference type="Proteomes" id="UP000326865"/>
    </source>
</evidence>
<proteinExistence type="predicted"/>
<dbReference type="InterPro" id="IPR036849">
    <property type="entry name" value="Enolase-like_C_sf"/>
</dbReference>
<dbReference type="EMBL" id="QKKZ01000008">
    <property type="protein sequence ID" value="KAB7512542.1"/>
    <property type="molecule type" value="Genomic_DNA"/>
</dbReference>
<reference evidence="2 3" key="1">
    <citation type="submission" date="2019-10" db="EMBL/GenBank/DDBJ databases">
        <title>Unraveling microbial dark matter from salterns through culturing: the case of the genus Halosegnis.</title>
        <authorList>
            <person name="Duran-Viseras A."/>
            <person name="Andrei A.-S."/>
            <person name="Vera-Gargallo B."/>
            <person name="Ghai R."/>
            <person name="Sanchez-Porro C."/>
            <person name="Ventosa A."/>
        </authorList>
    </citation>
    <scope>NUCLEOTIDE SEQUENCE [LARGE SCALE GENOMIC DNA]</scope>
    <source>
        <strain evidence="2 3">F18-79</strain>
    </source>
</reference>
<evidence type="ECO:0000313" key="2">
    <source>
        <dbReference type="EMBL" id="KAB7512542.1"/>
    </source>
</evidence>
<protein>
    <recommendedName>
        <fullName evidence="4">Enolase</fullName>
    </recommendedName>
</protein>
<accession>A0A5N5U3K3</accession>
<dbReference type="SUPFAM" id="SSF51604">
    <property type="entry name" value="Enolase C-terminal domain-like"/>
    <property type="match status" value="1"/>
</dbReference>
<sequence>MRRYAMVDSLPVTVDSLTLSRRERDVSSGFTRVTTTVELSGDGCVGRGEDVCYEAEDHADYPRPDLTGEWEFDGLSDAISEADLWPSDPSQHHAPAFRQWAFESAALDLGLSQAEMTLAEALDTEPEPVRFVVSTRLDGFGRIESLLDANPDAEFKLDPTPEWDDALLGRLTDLDRVRVLDLKGLYEGTEVDTEPSAAFYERIVETFPDAIIEDPAVTGETMDVVERERDRVAWDYPITGVPSVQALPFEPSVLNIKPSRFGTVESLFDTLDLADRLDLQLYGGGQFELGVGRDHIQTLASVAYPDGPNDVAPSAYNDPEASRSLPRSPLDPLEGFGR</sequence>
<comment type="caution">
    <text evidence="2">The sequence shown here is derived from an EMBL/GenBank/DDBJ whole genome shotgun (WGS) entry which is preliminary data.</text>
</comment>
<gene>
    <name evidence="2" type="ORF">DM867_12425</name>
</gene>
<dbReference type="AlphaFoldDB" id="A0A5N5U3K3"/>
<name>A0A5N5U3K3_9EURY</name>
<keyword evidence="3" id="KW-1185">Reference proteome</keyword>